<evidence type="ECO:0000259" key="3">
    <source>
        <dbReference type="Pfam" id="PF12850"/>
    </source>
</evidence>
<reference evidence="4 5" key="1">
    <citation type="submission" date="2019-04" db="EMBL/GenBank/DDBJ databases">
        <authorList>
            <person name="Jiang L."/>
        </authorList>
    </citation>
    <scope>NUCLEOTIDE SEQUENCE [LARGE SCALE GENOMIC DNA]</scope>
    <source>
        <strain evidence="4 5">YIM 131853</strain>
    </source>
</reference>
<gene>
    <name evidence="4" type="ORF">E6C64_17500</name>
</gene>
<comment type="cofactor">
    <cofactor evidence="2">
        <name>a divalent metal cation</name>
        <dbReference type="ChEBI" id="CHEBI:60240"/>
    </cofactor>
</comment>
<dbReference type="AlphaFoldDB" id="A0A4V3WSL7"/>
<keyword evidence="5" id="KW-1185">Reference proteome</keyword>
<evidence type="ECO:0000256" key="1">
    <source>
        <dbReference type="ARBA" id="ARBA00008950"/>
    </source>
</evidence>
<dbReference type="InterPro" id="IPR024654">
    <property type="entry name" value="Calcineurin-like_PHP_lpxH"/>
</dbReference>
<dbReference type="EC" id="3.1.4.-" evidence="2"/>
<dbReference type="SUPFAM" id="SSF56300">
    <property type="entry name" value="Metallo-dependent phosphatases"/>
    <property type="match status" value="1"/>
</dbReference>
<feature type="domain" description="Calcineurin-like phosphoesterase" evidence="3">
    <location>
        <begin position="3"/>
        <end position="152"/>
    </location>
</feature>
<sequence length="168" mass="18627">MTRLLVVADTHVPLRAKRLPNEVLELLPAVDVVVHAGDWVDEPTLDLFEESSRVLVACWGNNDGSGLRSRLPETARVEVDGIRIAVTHETGPKEGRERRADERFPDVDLLIFGHSHIPWDSVAPSGMRLLNPGSPTDRRAQPHASYLVVDIAAGRIDADLRLIPRRQA</sequence>
<dbReference type="Proteomes" id="UP000309133">
    <property type="component" value="Unassembled WGS sequence"/>
</dbReference>
<dbReference type="NCBIfam" id="TIGR00040">
    <property type="entry name" value="yfcE"/>
    <property type="match status" value="1"/>
</dbReference>
<dbReference type="GO" id="GO:0016787">
    <property type="term" value="F:hydrolase activity"/>
    <property type="evidence" value="ECO:0007669"/>
    <property type="project" value="UniProtKB-UniRule"/>
</dbReference>
<comment type="similarity">
    <text evidence="1 2">Belongs to the metallophosphoesterase superfamily. YfcE family.</text>
</comment>
<protein>
    <recommendedName>
        <fullName evidence="2">Phosphoesterase</fullName>
        <ecNumber evidence="2">3.1.4.-</ecNumber>
    </recommendedName>
</protein>
<evidence type="ECO:0000313" key="5">
    <source>
        <dbReference type="Proteomes" id="UP000309133"/>
    </source>
</evidence>
<dbReference type="RefSeq" id="WP_136428957.1">
    <property type="nucleotide sequence ID" value="NZ_SSSM01000006.1"/>
</dbReference>
<keyword evidence="2" id="KW-0479">Metal-binding</keyword>
<name>A0A4V3WSL7_9MICO</name>
<dbReference type="InterPro" id="IPR029052">
    <property type="entry name" value="Metallo-depent_PP-like"/>
</dbReference>
<comment type="caution">
    <text evidence="4">The sequence shown here is derived from an EMBL/GenBank/DDBJ whole genome shotgun (WGS) entry which is preliminary data.</text>
</comment>
<dbReference type="EMBL" id="SSSM01000006">
    <property type="protein sequence ID" value="THG28597.1"/>
    <property type="molecule type" value="Genomic_DNA"/>
</dbReference>
<evidence type="ECO:0000256" key="2">
    <source>
        <dbReference type="RuleBase" id="RU362039"/>
    </source>
</evidence>
<dbReference type="GO" id="GO:0046872">
    <property type="term" value="F:metal ion binding"/>
    <property type="evidence" value="ECO:0007669"/>
    <property type="project" value="UniProtKB-KW"/>
</dbReference>
<dbReference type="InterPro" id="IPR000979">
    <property type="entry name" value="Phosphodiesterase_MJ0936/Vps29"/>
</dbReference>
<organism evidence="4 5">
    <name type="scientific">Naasia lichenicola</name>
    <dbReference type="NCBI Taxonomy" id="2565933"/>
    <lineage>
        <taxon>Bacteria</taxon>
        <taxon>Bacillati</taxon>
        <taxon>Actinomycetota</taxon>
        <taxon>Actinomycetes</taxon>
        <taxon>Micrococcales</taxon>
        <taxon>Microbacteriaceae</taxon>
        <taxon>Naasia</taxon>
    </lineage>
</organism>
<dbReference type="Pfam" id="PF12850">
    <property type="entry name" value="Metallophos_2"/>
    <property type="match status" value="1"/>
</dbReference>
<evidence type="ECO:0000313" key="4">
    <source>
        <dbReference type="EMBL" id="THG28597.1"/>
    </source>
</evidence>
<dbReference type="PANTHER" id="PTHR11124">
    <property type="entry name" value="VACUOLAR SORTING PROTEIN VPS29"/>
    <property type="match status" value="1"/>
</dbReference>
<accession>A0A4V3WSL7</accession>
<proteinExistence type="inferred from homology"/>
<dbReference type="Gene3D" id="3.60.21.10">
    <property type="match status" value="1"/>
</dbReference>
<dbReference type="OrthoDB" id="9785951at2"/>